<comment type="caution">
    <text evidence="14">The sequence shown here is derived from an EMBL/GenBank/DDBJ whole genome shotgun (WGS) entry which is preliminary data.</text>
</comment>
<feature type="domain" description="Potassium channel" evidence="12">
    <location>
        <begin position="88"/>
        <end position="154"/>
    </location>
</feature>
<dbReference type="PANTHER" id="PTHR11767">
    <property type="entry name" value="INWARD RECTIFIER POTASSIUM CHANNEL"/>
    <property type="match status" value="1"/>
</dbReference>
<organism evidence="14 15">
    <name type="scientific">Flectobacillus roseus</name>
    <dbReference type="NCBI Taxonomy" id="502259"/>
    <lineage>
        <taxon>Bacteria</taxon>
        <taxon>Pseudomonadati</taxon>
        <taxon>Bacteroidota</taxon>
        <taxon>Cytophagia</taxon>
        <taxon>Cytophagales</taxon>
        <taxon>Flectobacillaceae</taxon>
        <taxon>Flectobacillus</taxon>
    </lineage>
</organism>
<evidence type="ECO:0000256" key="10">
    <source>
        <dbReference type="ARBA" id="ARBA00023303"/>
    </source>
</evidence>
<dbReference type="PRINTS" id="PR01320">
    <property type="entry name" value="KIRCHANNEL"/>
</dbReference>
<keyword evidence="3" id="KW-0633">Potassium transport</keyword>
<dbReference type="SUPFAM" id="SSF81324">
    <property type="entry name" value="Voltage-gated potassium channels"/>
    <property type="match status" value="1"/>
</dbReference>
<dbReference type="Pfam" id="PF07885">
    <property type="entry name" value="Ion_trans_2"/>
    <property type="match status" value="1"/>
</dbReference>
<feature type="transmembrane region" description="Helical" evidence="11">
    <location>
        <begin position="131"/>
        <end position="155"/>
    </location>
</feature>
<evidence type="ECO:0000256" key="1">
    <source>
        <dbReference type="ARBA" id="ARBA00004141"/>
    </source>
</evidence>
<reference evidence="14 15" key="1">
    <citation type="submission" date="2023-05" db="EMBL/GenBank/DDBJ databases">
        <title>Novel species of genus Flectobacillus isolated from stream in China.</title>
        <authorList>
            <person name="Lu H."/>
        </authorList>
    </citation>
    <scope>NUCLEOTIDE SEQUENCE [LARGE SCALE GENOMIC DNA]</scope>
    <source>
        <strain evidence="14 15">KCTC 42575</strain>
    </source>
</reference>
<evidence type="ECO:0000259" key="13">
    <source>
        <dbReference type="Pfam" id="PF17655"/>
    </source>
</evidence>
<dbReference type="PANTHER" id="PTHR11767:SF102">
    <property type="entry name" value="INWARDLY RECTIFYING POTASSIUM CHANNEL 1, ISOFORM F"/>
    <property type="match status" value="1"/>
</dbReference>
<dbReference type="Gene3D" id="1.10.287.70">
    <property type="match status" value="1"/>
</dbReference>
<evidence type="ECO:0000256" key="9">
    <source>
        <dbReference type="ARBA" id="ARBA00023136"/>
    </source>
</evidence>
<accession>A0ABT6Y9D3</accession>
<dbReference type="InterPro" id="IPR014756">
    <property type="entry name" value="Ig_E-set"/>
</dbReference>
<evidence type="ECO:0000259" key="12">
    <source>
        <dbReference type="Pfam" id="PF07885"/>
    </source>
</evidence>
<dbReference type="SUPFAM" id="SSF81296">
    <property type="entry name" value="E set domains"/>
    <property type="match status" value="1"/>
</dbReference>
<feature type="domain" description="Inward rectifier potassium channel C-terminal" evidence="13">
    <location>
        <begin position="165"/>
        <end position="322"/>
    </location>
</feature>
<keyword evidence="7 11" id="KW-1133">Transmembrane helix</keyword>
<proteinExistence type="predicted"/>
<evidence type="ECO:0000256" key="4">
    <source>
        <dbReference type="ARBA" id="ARBA00022692"/>
    </source>
</evidence>
<dbReference type="InterPro" id="IPR013099">
    <property type="entry name" value="K_chnl_dom"/>
</dbReference>
<evidence type="ECO:0000313" key="15">
    <source>
        <dbReference type="Proteomes" id="UP001236507"/>
    </source>
</evidence>
<keyword evidence="6" id="KW-0630">Potassium</keyword>
<keyword evidence="10" id="KW-0407">Ion channel</keyword>
<evidence type="ECO:0000256" key="3">
    <source>
        <dbReference type="ARBA" id="ARBA00022538"/>
    </source>
</evidence>
<evidence type="ECO:0000256" key="7">
    <source>
        <dbReference type="ARBA" id="ARBA00022989"/>
    </source>
</evidence>
<dbReference type="InterPro" id="IPR041647">
    <property type="entry name" value="IRK_C"/>
</dbReference>
<dbReference type="Gene3D" id="2.60.40.1400">
    <property type="entry name" value="G protein-activated inward rectifier potassium channel 1"/>
    <property type="match status" value="1"/>
</dbReference>
<protein>
    <submittedName>
        <fullName evidence="14">Ion channel</fullName>
    </submittedName>
</protein>
<dbReference type="Pfam" id="PF17655">
    <property type="entry name" value="IRK_C"/>
    <property type="match status" value="1"/>
</dbReference>
<evidence type="ECO:0000256" key="6">
    <source>
        <dbReference type="ARBA" id="ARBA00022958"/>
    </source>
</evidence>
<dbReference type="Proteomes" id="UP001236507">
    <property type="component" value="Unassembled WGS sequence"/>
</dbReference>
<evidence type="ECO:0000256" key="2">
    <source>
        <dbReference type="ARBA" id="ARBA00022448"/>
    </source>
</evidence>
<dbReference type="EMBL" id="JASHIF010000010">
    <property type="protein sequence ID" value="MDI9860197.1"/>
    <property type="molecule type" value="Genomic_DNA"/>
</dbReference>
<comment type="subcellular location">
    <subcellularLocation>
        <location evidence="1">Membrane</location>
        <topology evidence="1">Multi-pass membrane protein</topology>
    </subcellularLocation>
</comment>
<dbReference type="InterPro" id="IPR016449">
    <property type="entry name" value="K_chnl_inward-rec_Kir"/>
</dbReference>
<evidence type="ECO:0000256" key="5">
    <source>
        <dbReference type="ARBA" id="ARBA00022882"/>
    </source>
</evidence>
<feature type="transmembrane region" description="Helical" evidence="11">
    <location>
        <begin position="67"/>
        <end position="89"/>
    </location>
</feature>
<keyword evidence="4 11" id="KW-0812">Transmembrane</keyword>
<keyword evidence="2" id="KW-0813">Transport</keyword>
<feature type="transmembrane region" description="Helical" evidence="11">
    <location>
        <begin position="109"/>
        <end position="125"/>
    </location>
</feature>
<evidence type="ECO:0000256" key="8">
    <source>
        <dbReference type="ARBA" id="ARBA00023065"/>
    </source>
</evidence>
<sequence>MALLRYKNDKYLKQEESRQELGFGKQVGEAQRLVNRDGSFNVKRVGSSILDRINIYHELITCTWPQFFMIVVVYFMVVNLLFAGLYNVIGMEHLQGADMSTPTMRFMDAFFFSAQTLTTVGYGRIAPTGLLMSTVASLESLLGLMGFAIATGLLYGRFSRPIAHILYSDKAVVAPYLDMTGLMFRIVNARDNQIIDLSVEVNLSMLQKDEHGRKTRSYNRLHLERSQVNFFPGSWTIVHPITDESPLFGMSQEELLEKHAEFLILIKGTEDTFNQTVHSRSSYHAEEVIFGQKFVSMFGEIDSSGHVVLDLSKLSETNPVPLASELFPEE</sequence>
<evidence type="ECO:0000256" key="11">
    <source>
        <dbReference type="SAM" id="Phobius"/>
    </source>
</evidence>
<name>A0ABT6Y9D3_9BACT</name>
<keyword evidence="8" id="KW-0406">Ion transport</keyword>
<evidence type="ECO:0000313" key="14">
    <source>
        <dbReference type="EMBL" id="MDI9860197.1"/>
    </source>
</evidence>
<keyword evidence="9 11" id="KW-0472">Membrane</keyword>
<gene>
    <name evidence="14" type="ORF">QM524_13340</name>
</gene>
<keyword evidence="5" id="KW-0851">Voltage-gated channel</keyword>
<dbReference type="InterPro" id="IPR013518">
    <property type="entry name" value="K_chnl_inward-rec_Kir_cyto"/>
</dbReference>
<dbReference type="RefSeq" id="WP_283344983.1">
    <property type="nucleotide sequence ID" value="NZ_JASHIF010000010.1"/>
</dbReference>
<keyword evidence="15" id="KW-1185">Reference proteome</keyword>